<keyword evidence="4" id="KW-1185">Reference proteome</keyword>
<dbReference type="AlphaFoldDB" id="A0A183FQ11"/>
<evidence type="ECO:0000256" key="2">
    <source>
        <dbReference type="PROSITE-ProRule" id="PRU00192"/>
    </source>
</evidence>
<evidence type="ECO:0000256" key="1">
    <source>
        <dbReference type="ARBA" id="ARBA00022443"/>
    </source>
</evidence>
<dbReference type="PANTHER" id="PTHR10654:SF18">
    <property type="entry name" value="IP17195P"/>
    <property type="match status" value="1"/>
</dbReference>
<dbReference type="GO" id="GO:0016477">
    <property type="term" value="P:cell migration"/>
    <property type="evidence" value="ECO:0007669"/>
    <property type="project" value="TreeGrafter"/>
</dbReference>
<keyword evidence="1 2" id="KW-0728">SH3 domain</keyword>
<organism evidence="4 5">
    <name type="scientific">Heligmosomoides polygyrus</name>
    <name type="common">Parasitic roundworm</name>
    <dbReference type="NCBI Taxonomy" id="6339"/>
    <lineage>
        <taxon>Eukaryota</taxon>
        <taxon>Metazoa</taxon>
        <taxon>Ecdysozoa</taxon>
        <taxon>Nematoda</taxon>
        <taxon>Chromadorea</taxon>
        <taxon>Rhabditida</taxon>
        <taxon>Rhabditina</taxon>
        <taxon>Rhabditomorpha</taxon>
        <taxon>Strongyloidea</taxon>
        <taxon>Heligmosomidae</taxon>
        <taxon>Heligmosomoides</taxon>
    </lineage>
</organism>
<reference evidence="5" key="1">
    <citation type="submission" date="2019-09" db="UniProtKB">
        <authorList>
            <consortium name="WormBaseParasite"/>
        </authorList>
    </citation>
    <scope>IDENTIFICATION</scope>
</reference>
<feature type="domain" description="SH3" evidence="3">
    <location>
        <begin position="1"/>
        <end position="48"/>
    </location>
</feature>
<dbReference type="GO" id="GO:0005886">
    <property type="term" value="C:plasma membrane"/>
    <property type="evidence" value="ECO:0007669"/>
    <property type="project" value="TreeGrafter"/>
</dbReference>
<dbReference type="SUPFAM" id="SSF50044">
    <property type="entry name" value="SH3-domain"/>
    <property type="match status" value="1"/>
</dbReference>
<sequence length="60" mass="6605">LPFQRGDVLRVLSESPDLDGVSAGWCLCVDRDGRKGLAPANRLQVMHRFDNGVSHQSCPQ</sequence>
<evidence type="ECO:0000259" key="3">
    <source>
        <dbReference type="PROSITE" id="PS50002"/>
    </source>
</evidence>
<proteinExistence type="predicted"/>
<dbReference type="WBParaSite" id="HPBE_0000977801-mRNA-1">
    <property type="protein sequence ID" value="HPBE_0000977801-mRNA-1"/>
    <property type="gene ID" value="HPBE_0000977801"/>
</dbReference>
<dbReference type="Gene3D" id="2.30.30.40">
    <property type="entry name" value="SH3 Domains"/>
    <property type="match status" value="1"/>
</dbReference>
<evidence type="ECO:0000313" key="4">
    <source>
        <dbReference type="Proteomes" id="UP000050761"/>
    </source>
</evidence>
<dbReference type="PANTHER" id="PTHR10654">
    <property type="entry name" value="CAS SCAFFOLDING PROTEIN"/>
    <property type="match status" value="1"/>
</dbReference>
<evidence type="ECO:0000313" key="5">
    <source>
        <dbReference type="WBParaSite" id="HPBE_0000977801-mRNA-1"/>
    </source>
</evidence>
<dbReference type="InterPro" id="IPR036028">
    <property type="entry name" value="SH3-like_dom_sf"/>
</dbReference>
<dbReference type="GO" id="GO:0007169">
    <property type="term" value="P:cell surface receptor protein tyrosine kinase signaling pathway"/>
    <property type="evidence" value="ECO:0007669"/>
    <property type="project" value="TreeGrafter"/>
</dbReference>
<dbReference type="PROSITE" id="PS50002">
    <property type="entry name" value="SH3"/>
    <property type="match status" value="1"/>
</dbReference>
<dbReference type="Pfam" id="PF14604">
    <property type="entry name" value="SH3_9"/>
    <property type="match status" value="1"/>
</dbReference>
<accession>A0A183FQ11</accession>
<dbReference type="Proteomes" id="UP000050761">
    <property type="component" value="Unassembled WGS sequence"/>
</dbReference>
<dbReference type="InterPro" id="IPR037362">
    <property type="entry name" value="CAS_fam"/>
</dbReference>
<protein>
    <submittedName>
        <fullName evidence="5">SH3 domain-containing protein</fullName>
    </submittedName>
</protein>
<dbReference type="GO" id="GO:0005737">
    <property type="term" value="C:cytoplasm"/>
    <property type="evidence" value="ECO:0007669"/>
    <property type="project" value="TreeGrafter"/>
</dbReference>
<name>A0A183FQ11_HELPZ</name>
<dbReference type="InterPro" id="IPR001452">
    <property type="entry name" value="SH3_domain"/>
</dbReference>